<protein>
    <recommendedName>
        <fullName evidence="4">Copper transport protein</fullName>
    </recommendedName>
</protein>
<dbReference type="PANTHER" id="PTHR12483">
    <property type="entry name" value="SOLUTE CARRIER FAMILY 31 COPPER TRANSPORTERS"/>
    <property type="match status" value="1"/>
</dbReference>
<sequence length="171" mass="20143">MPFSRSISAIILVEHFLQMSFHGGVAETILFEKWRINNTQGMIGSVIGVILLTALYEGLKSYREYLFAHTTFLRKNHQKKSRKYVNSNYDFRKVLTIFYYVVYYYSALLFSGVHFFQTFLHVIQVVLGYFLMFIFMTYNYWLCIAVGTGTALGYWLFQWEKANNENTDCCT</sequence>
<name>A0A836FBZ1_9HYME</name>
<dbReference type="GO" id="GO:0016020">
    <property type="term" value="C:membrane"/>
    <property type="evidence" value="ECO:0007669"/>
    <property type="project" value="UniProtKB-SubCell"/>
</dbReference>
<evidence type="ECO:0000256" key="1">
    <source>
        <dbReference type="ARBA" id="ARBA00022692"/>
    </source>
</evidence>
<dbReference type="PANTHER" id="PTHR12483:SF115">
    <property type="entry name" value="COPPER TRANSPORT PROTEIN"/>
    <property type="match status" value="1"/>
</dbReference>
<keyword evidence="1 4" id="KW-0812">Transmembrane</keyword>
<feature type="transmembrane region" description="Helical" evidence="4">
    <location>
        <begin position="129"/>
        <end position="157"/>
    </location>
</feature>
<dbReference type="InterPro" id="IPR007274">
    <property type="entry name" value="Cop_transporter"/>
</dbReference>
<keyword evidence="2 4" id="KW-1133">Transmembrane helix</keyword>
<keyword evidence="4" id="KW-0406">Ion transport</keyword>
<dbReference type="AlphaFoldDB" id="A0A836FBZ1"/>
<evidence type="ECO:0000256" key="2">
    <source>
        <dbReference type="ARBA" id="ARBA00022989"/>
    </source>
</evidence>
<comment type="similarity">
    <text evidence="4">Belongs to the copper transporter (Ctr) (TC 1.A.56) family. SLC31A subfamily.</text>
</comment>
<reference evidence="5" key="1">
    <citation type="submission" date="2020-02" db="EMBL/GenBank/DDBJ databases">
        <title>Relaxed selection underlies rapid genomic changes in the transitions from sociality to social parasitism in ants.</title>
        <authorList>
            <person name="Bi X."/>
        </authorList>
    </citation>
    <scope>NUCLEOTIDE SEQUENCE</scope>
    <source>
        <strain evidence="5">BGI-DK2014c</strain>
        <tissue evidence="5">Whole body</tissue>
    </source>
</reference>
<evidence type="ECO:0000256" key="4">
    <source>
        <dbReference type="RuleBase" id="RU367022"/>
    </source>
</evidence>
<feature type="transmembrane region" description="Helical" evidence="4">
    <location>
        <begin position="97"/>
        <end position="117"/>
    </location>
</feature>
<evidence type="ECO:0000313" key="6">
    <source>
        <dbReference type="Proteomes" id="UP000668214"/>
    </source>
</evidence>
<feature type="non-terminal residue" evidence="5">
    <location>
        <position position="1"/>
    </location>
</feature>
<accession>A0A836FBZ1</accession>
<feature type="transmembrane region" description="Helical" evidence="4">
    <location>
        <begin position="42"/>
        <end position="59"/>
    </location>
</feature>
<keyword evidence="4" id="KW-0186">Copper</keyword>
<organism evidence="5 6">
    <name type="scientific">Pseudoatta argentina</name>
    <dbReference type="NCBI Taxonomy" id="621737"/>
    <lineage>
        <taxon>Eukaryota</taxon>
        <taxon>Metazoa</taxon>
        <taxon>Ecdysozoa</taxon>
        <taxon>Arthropoda</taxon>
        <taxon>Hexapoda</taxon>
        <taxon>Insecta</taxon>
        <taxon>Pterygota</taxon>
        <taxon>Neoptera</taxon>
        <taxon>Endopterygota</taxon>
        <taxon>Hymenoptera</taxon>
        <taxon>Apocrita</taxon>
        <taxon>Aculeata</taxon>
        <taxon>Formicoidea</taxon>
        <taxon>Formicidae</taxon>
        <taxon>Myrmicinae</taxon>
        <taxon>Pseudoatta</taxon>
    </lineage>
</organism>
<gene>
    <name evidence="5" type="primary">Slc31a1_0</name>
    <name evidence="5" type="ORF">G6Z78_0011541</name>
</gene>
<keyword evidence="4" id="KW-0813">Transport</keyword>
<keyword evidence="4" id="KW-0187">Copper transport</keyword>
<comment type="caution">
    <text evidence="5">The sequence shown here is derived from an EMBL/GenBank/DDBJ whole genome shotgun (WGS) entry which is preliminary data.</text>
</comment>
<keyword evidence="3 4" id="KW-0472">Membrane</keyword>
<evidence type="ECO:0000313" key="5">
    <source>
        <dbReference type="EMBL" id="KAG5324280.1"/>
    </source>
</evidence>
<dbReference type="Pfam" id="PF04145">
    <property type="entry name" value="Ctr"/>
    <property type="match status" value="1"/>
</dbReference>
<proteinExistence type="inferred from homology"/>
<keyword evidence="6" id="KW-1185">Reference proteome</keyword>
<comment type="subcellular location">
    <subcellularLocation>
        <location evidence="4">Membrane</location>
        <topology evidence="4">Multi-pass membrane protein</topology>
    </subcellularLocation>
</comment>
<dbReference type="EMBL" id="JAANIA010000448">
    <property type="protein sequence ID" value="KAG5324280.1"/>
    <property type="molecule type" value="Genomic_DNA"/>
</dbReference>
<feature type="non-terminal residue" evidence="5">
    <location>
        <position position="171"/>
    </location>
</feature>
<dbReference type="GO" id="GO:0005375">
    <property type="term" value="F:copper ion transmembrane transporter activity"/>
    <property type="evidence" value="ECO:0007669"/>
    <property type="project" value="UniProtKB-UniRule"/>
</dbReference>
<evidence type="ECO:0000256" key="3">
    <source>
        <dbReference type="ARBA" id="ARBA00023136"/>
    </source>
</evidence>
<dbReference type="Proteomes" id="UP000668214">
    <property type="component" value="Unassembled WGS sequence"/>
</dbReference>